<dbReference type="InterPro" id="IPR000679">
    <property type="entry name" value="Znf_GATA"/>
</dbReference>
<dbReference type="InterPro" id="IPR052138">
    <property type="entry name" value="GATA_ZnFinger_Domain"/>
</dbReference>
<feature type="domain" description="PAS" evidence="6">
    <location>
        <begin position="25"/>
        <end position="95"/>
    </location>
</feature>
<evidence type="ECO:0000256" key="4">
    <source>
        <dbReference type="PROSITE-ProRule" id="PRU00094"/>
    </source>
</evidence>
<feature type="domain" description="GATA-type" evidence="7">
    <location>
        <begin position="228"/>
        <end position="261"/>
    </location>
</feature>
<dbReference type="EMBL" id="JASJQH010006993">
    <property type="protein sequence ID" value="KAK9721060.1"/>
    <property type="molecule type" value="Genomic_DNA"/>
</dbReference>
<gene>
    <name evidence="8" type="ORF">K7432_003738</name>
</gene>
<feature type="compositionally biased region" description="Basic and acidic residues" evidence="5">
    <location>
        <begin position="224"/>
        <end position="234"/>
    </location>
</feature>
<protein>
    <submittedName>
        <fullName evidence="8">Uncharacterized protein</fullName>
    </submittedName>
</protein>
<evidence type="ECO:0000313" key="8">
    <source>
        <dbReference type="EMBL" id="KAK9721060.1"/>
    </source>
</evidence>
<dbReference type="CDD" id="cd00130">
    <property type="entry name" value="PAS"/>
    <property type="match status" value="1"/>
</dbReference>
<dbReference type="Pfam" id="PF00989">
    <property type="entry name" value="PAS"/>
    <property type="match status" value="1"/>
</dbReference>
<dbReference type="Gene3D" id="3.30.50.10">
    <property type="entry name" value="Erythroid Transcription Factor GATA-1, subunit A"/>
    <property type="match status" value="1"/>
</dbReference>
<sequence>MYDKIVSISPNSPVPSTISHEFTKRKNWSNKLLNEIKDFYHVITPEGKLLYCSSSCQELVGFQPDELVGRNIKEFLHVDDVDCYLRELALARHEQEYRLFLRFRRKDDRFVMFEVLGRPYTSNMGELKCYFSMARPYPAKATSVMDNFLELKMENERLRRQLADLGVSVKTPELSESMESTTTSELTHKPSTSYELEPRADLDQETASTLETMLAKPKRKNQKKQKESEQERVCTDCGTVDSPEWRKGPQGPKTLCNACGLRWSKLNRRQSVPEPV</sequence>
<evidence type="ECO:0000259" key="7">
    <source>
        <dbReference type="PROSITE" id="PS50114"/>
    </source>
</evidence>
<evidence type="ECO:0000256" key="2">
    <source>
        <dbReference type="ARBA" id="ARBA00022771"/>
    </source>
</evidence>
<feature type="region of interest" description="Disordered" evidence="5">
    <location>
        <begin position="170"/>
        <end position="201"/>
    </location>
</feature>
<dbReference type="PANTHER" id="PTHR47255">
    <property type="entry name" value="GATA TRANSCRIPTION FACTOR 22-RELATED"/>
    <property type="match status" value="1"/>
</dbReference>
<name>A0ABR2W5W6_9FUNG</name>
<evidence type="ECO:0000256" key="5">
    <source>
        <dbReference type="SAM" id="MobiDB-lite"/>
    </source>
</evidence>
<evidence type="ECO:0000256" key="1">
    <source>
        <dbReference type="ARBA" id="ARBA00022723"/>
    </source>
</evidence>
<dbReference type="InterPro" id="IPR000014">
    <property type="entry name" value="PAS"/>
</dbReference>
<evidence type="ECO:0000313" key="9">
    <source>
        <dbReference type="Proteomes" id="UP001479436"/>
    </source>
</evidence>
<dbReference type="SMART" id="SM00091">
    <property type="entry name" value="PAS"/>
    <property type="match status" value="1"/>
</dbReference>
<feature type="region of interest" description="Disordered" evidence="5">
    <location>
        <begin position="215"/>
        <end position="252"/>
    </location>
</feature>
<comment type="caution">
    <text evidence="8">The sequence shown here is derived from an EMBL/GenBank/DDBJ whole genome shotgun (WGS) entry which is preliminary data.</text>
</comment>
<organism evidence="8 9">
    <name type="scientific">Basidiobolus ranarum</name>
    <dbReference type="NCBI Taxonomy" id="34480"/>
    <lineage>
        <taxon>Eukaryota</taxon>
        <taxon>Fungi</taxon>
        <taxon>Fungi incertae sedis</taxon>
        <taxon>Zoopagomycota</taxon>
        <taxon>Entomophthoromycotina</taxon>
        <taxon>Basidiobolomycetes</taxon>
        <taxon>Basidiobolales</taxon>
        <taxon>Basidiobolaceae</taxon>
        <taxon>Basidiobolus</taxon>
    </lineage>
</organism>
<dbReference type="PANTHER" id="PTHR47255:SF4">
    <property type="entry name" value="GATA ZINC FINGER DOMAIN-CONTAINING PROTEIN 12"/>
    <property type="match status" value="1"/>
</dbReference>
<dbReference type="SUPFAM" id="SSF55785">
    <property type="entry name" value="PYP-like sensor domain (PAS domain)"/>
    <property type="match status" value="1"/>
</dbReference>
<dbReference type="InterPro" id="IPR013767">
    <property type="entry name" value="PAS_fold"/>
</dbReference>
<keyword evidence="9" id="KW-1185">Reference proteome</keyword>
<keyword evidence="1" id="KW-0479">Metal-binding</keyword>
<dbReference type="SMART" id="SM00401">
    <property type="entry name" value="ZnF_GATA"/>
    <property type="match status" value="1"/>
</dbReference>
<evidence type="ECO:0000256" key="3">
    <source>
        <dbReference type="ARBA" id="ARBA00022833"/>
    </source>
</evidence>
<proteinExistence type="predicted"/>
<feature type="compositionally biased region" description="Low complexity" evidence="5">
    <location>
        <begin position="174"/>
        <end position="185"/>
    </location>
</feature>
<accession>A0ABR2W5W6</accession>
<dbReference type="InterPro" id="IPR013088">
    <property type="entry name" value="Znf_NHR/GATA"/>
</dbReference>
<dbReference type="CDD" id="cd00202">
    <property type="entry name" value="ZnF_GATA"/>
    <property type="match status" value="1"/>
</dbReference>
<keyword evidence="2 4" id="KW-0863">Zinc-finger</keyword>
<dbReference type="PROSITE" id="PS50114">
    <property type="entry name" value="GATA_ZN_FINGER_2"/>
    <property type="match status" value="1"/>
</dbReference>
<dbReference type="Gene3D" id="3.30.450.20">
    <property type="entry name" value="PAS domain"/>
    <property type="match status" value="1"/>
</dbReference>
<evidence type="ECO:0000259" key="6">
    <source>
        <dbReference type="PROSITE" id="PS50112"/>
    </source>
</evidence>
<dbReference type="InterPro" id="IPR035965">
    <property type="entry name" value="PAS-like_dom_sf"/>
</dbReference>
<dbReference type="PROSITE" id="PS50112">
    <property type="entry name" value="PAS"/>
    <property type="match status" value="1"/>
</dbReference>
<keyword evidence="3" id="KW-0862">Zinc</keyword>
<reference evidence="8 9" key="1">
    <citation type="submission" date="2023-04" db="EMBL/GenBank/DDBJ databases">
        <title>Genome of Basidiobolus ranarum AG-B5.</title>
        <authorList>
            <person name="Stajich J.E."/>
            <person name="Carter-House D."/>
            <person name="Gryganskyi A."/>
        </authorList>
    </citation>
    <scope>NUCLEOTIDE SEQUENCE [LARGE SCALE GENOMIC DNA]</scope>
    <source>
        <strain evidence="8 9">AG-B5</strain>
    </source>
</reference>
<dbReference type="Proteomes" id="UP001479436">
    <property type="component" value="Unassembled WGS sequence"/>
</dbReference>
<dbReference type="NCBIfam" id="TIGR00229">
    <property type="entry name" value="sensory_box"/>
    <property type="match status" value="1"/>
</dbReference>
<dbReference type="SUPFAM" id="SSF57716">
    <property type="entry name" value="Glucocorticoid receptor-like (DNA-binding domain)"/>
    <property type="match status" value="1"/>
</dbReference>
<dbReference type="PROSITE" id="PS00344">
    <property type="entry name" value="GATA_ZN_FINGER_1"/>
    <property type="match status" value="1"/>
</dbReference>
<dbReference type="Pfam" id="PF00320">
    <property type="entry name" value="GATA"/>
    <property type="match status" value="1"/>
</dbReference>